<proteinExistence type="predicted"/>
<keyword evidence="2" id="KW-1185">Reference proteome</keyword>
<dbReference type="EMBL" id="BEZZ01030240">
    <property type="protein sequence ID" value="GCC40196.1"/>
    <property type="molecule type" value="Genomic_DNA"/>
</dbReference>
<comment type="caution">
    <text evidence="1">The sequence shown here is derived from an EMBL/GenBank/DDBJ whole genome shotgun (WGS) entry which is preliminary data.</text>
</comment>
<accession>A0A401TBZ7</accession>
<dbReference type="OrthoDB" id="10037236at2759"/>
<protein>
    <submittedName>
        <fullName evidence="1">Uncharacterized protein</fullName>
    </submittedName>
</protein>
<organism evidence="1 2">
    <name type="scientific">Chiloscyllium punctatum</name>
    <name type="common">Brownbanded bambooshark</name>
    <name type="synonym">Hemiscyllium punctatum</name>
    <dbReference type="NCBI Taxonomy" id="137246"/>
    <lineage>
        <taxon>Eukaryota</taxon>
        <taxon>Metazoa</taxon>
        <taxon>Chordata</taxon>
        <taxon>Craniata</taxon>
        <taxon>Vertebrata</taxon>
        <taxon>Chondrichthyes</taxon>
        <taxon>Elasmobranchii</taxon>
        <taxon>Galeomorphii</taxon>
        <taxon>Galeoidea</taxon>
        <taxon>Orectolobiformes</taxon>
        <taxon>Hemiscylliidae</taxon>
        <taxon>Chiloscyllium</taxon>
    </lineage>
</organism>
<dbReference type="Proteomes" id="UP000287033">
    <property type="component" value="Unassembled WGS sequence"/>
</dbReference>
<dbReference type="AlphaFoldDB" id="A0A401TBZ7"/>
<name>A0A401TBZ7_CHIPU</name>
<evidence type="ECO:0000313" key="1">
    <source>
        <dbReference type="EMBL" id="GCC40196.1"/>
    </source>
</evidence>
<sequence>MLRCRKRCARRRKRGKHAGVLGLLRRLGLLSSASPDASSQVLRCRKRPVRKQMKTWPAGAISALRDCFERTDWYMFREVATDGDSINFEE</sequence>
<evidence type="ECO:0000313" key="2">
    <source>
        <dbReference type="Proteomes" id="UP000287033"/>
    </source>
</evidence>
<dbReference type="STRING" id="137246.A0A401TBZ7"/>
<reference evidence="1 2" key="1">
    <citation type="journal article" date="2018" name="Nat. Ecol. Evol.">
        <title>Shark genomes provide insights into elasmobranch evolution and the origin of vertebrates.</title>
        <authorList>
            <person name="Hara Y"/>
            <person name="Yamaguchi K"/>
            <person name="Onimaru K"/>
            <person name="Kadota M"/>
            <person name="Koyanagi M"/>
            <person name="Keeley SD"/>
            <person name="Tatsumi K"/>
            <person name="Tanaka K"/>
            <person name="Motone F"/>
            <person name="Kageyama Y"/>
            <person name="Nozu R"/>
            <person name="Adachi N"/>
            <person name="Nishimura O"/>
            <person name="Nakagawa R"/>
            <person name="Tanegashima C"/>
            <person name="Kiyatake I"/>
            <person name="Matsumoto R"/>
            <person name="Murakumo K"/>
            <person name="Nishida K"/>
            <person name="Terakita A"/>
            <person name="Kuratani S"/>
            <person name="Sato K"/>
            <person name="Hyodo S Kuraku.S."/>
        </authorList>
    </citation>
    <scope>NUCLEOTIDE SEQUENCE [LARGE SCALE GENOMIC DNA]</scope>
</reference>
<gene>
    <name evidence="1" type="ORF">chiPu_0023964</name>
</gene>